<dbReference type="PANTHER" id="PTHR42899">
    <property type="entry name" value="SPERMATOGENESIS-ASSOCIATED PROTEIN 20"/>
    <property type="match status" value="1"/>
</dbReference>
<evidence type="ECO:0000313" key="2">
    <source>
        <dbReference type="EMBL" id="SEB36452.1"/>
    </source>
</evidence>
<dbReference type="SUPFAM" id="SSF48208">
    <property type="entry name" value="Six-hairpin glycosidases"/>
    <property type="match status" value="1"/>
</dbReference>
<dbReference type="InterPro" id="IPR008928">
    <property type="entry name" value="6-hairpin_glycosidase_sf"/>
</dbReference>
<dbReference type="InterPro" id="IPR004879">
    <property type="entry name" value="Ssp411-like_TRX"/>
</dbReference>
<sequence length="601" mass="64036">MPNRLAGAMSPYLRAHAANPVDWHEWGEEAFAEATERDVPVFVSIGYATCHWCHVMARESFSDPELAGYLDANFVSVKVDREEHPGVDASYMAQAAAFTQGLGWPLSVFATADGAAFFAGTYFPPQPVAGRPSFRQVLEAVVDAWRNRRDEVRGSAAAIGEAVRSAGQAALADTPLPGREQLAASADALARHEDAAFGGFGAAPKFPVAPALGFLQAIDRGELATRTLLAMARSPLRDTIEGGFFRYATQRDWSEPHYERMLYDNALLLSAYTRAWQDGADEAAEVAAGIASFLLEVLQLPGGGFASGQDSESLVDGVRTEGGYYLAADRTDVEPPPLDEKVLTGWNGLAIEALARAGTAFAQPHWIDAARWAADYLLENHLRGDGTLLRASTAEARSDAAAALEDYGMLAGGLLELGCATGDEPYVRVVRRLLQSVMTDAGFAEPAADPVLASRGLVLEGDPSEGAYPSGLSASARAARRLYLLTGDAALREHAERALAPFAERALQNPVAFGALLEELTRLASPARQLVVVLPDAADGAVPERVRRTPADLVLVVRESAARQLAASGIDLLEGRTAVDGEPTLYDCADFTCRLPETLAG</sequence>
<dbReference type="STRING" id="640635.SAMN04489806_0171"/>
<proteinExistence type="predicted"/>
<dbReference type="PANTHER" id="PTHR42899:SF1">
    <property type="entry name" value="SPERMATOGENESIS-ASSOCIATED PROTEIN 20"/>
    <property type="match status" value="1"/>
</dbReference>
<dbReference type="Gene3D" id="3.40.30.10">
    <property type="entry name" value="Glutaredoxin"/>
    <property type="match status" value="1"/>
</dbReference>
<name>A0A1H4ITA7_9MICO</name>
<feature type="domain" description="Spermatogenesis-associated protein 20-like TRX" evidence="1">
    <location>
        <begin position="3"/>
        <end position="162"/>
    </location>
</feature>
<reference evidence="2 3" key="1">
    <citation type="submission" date="2016-10" db="EMBL/GenBank/DDBJ databases">
        <authorList>
            <person name="de Groot N.N."/>
        </authorList>
    </citation>
    <scope>NUCLEOTIDE SEQUENCE [LARGE SCALE GENOMIC DNA]</scope>
    <source>
        <strain evidence="2 3">DSM 21799</strain>
    </source>
</reference>
<dbReference type="OrthoDB" id="9762614at2"/>
<gene>
    <name evidence="2" type="ORF">SAMN04489806_0171</name>
</gene>
<dbReference type="PIRSF" id="PIRSF006402">
    <property type="entry name" value="UCP006402_thioredoxin"/>
    <property type="match status" value="1"/>
</dbReference>
<protein>
    <recommendedName>
        <fullName evidence="1">Spermatogenesis-associated protein 20-like TRX domain-containing protein</fullName>
    </recommendedName>
</protein>
<dbReference type="Proteomes" id="UP000199183">
    <property type="component" value="Unassembled WGS sequence"/>
</dbReference>
<dbReference type="RefSeq" id="WP_091178909.1">
    <property type="nucleotide sequence ID" value="NZ_FNRY01000001.1"/>
</dbReference>
<dbReference type="CDD" id="cd02955">
    <property type="entry name" value="SSP411"/>
    <property type="match status" value="1"/>
</dbReference>
<evidence type="ECO:0000259" key="1">
    <source>
        <dbReference type="Pfam" id="PF03190"/>
    </source>
</evidence>
<evidence type="ECO:0000313" key="3">
    <source>
        <dbReference type="Proteomes" id="UP000199183"/>
    </source>
</evidence>
<dbReference type="InterPro" id="IPR036249">
    <property type="entry name" value="Thioredoxin-like_sf"/>
</dbReference>
<dbReference type="InterPro" id="IPR024705">
    <property type="entry name" value="Ssp411"/>
</dbReference>
<dbReference type="AlphaFoldDB" id="A0A1H4ITA7"/>
<keyword evidence="3" id="KW-1185">Reference proteome</keyword>
<dbReference type="EMBL" id="FNRY01000001">
    <property type="protein sequence ID" value="SEB36452.1"/>
    <property type="molecule type" value="Genomic_DNA"/>
</dbReference>
<dbReference type="SUPFAM" id="SSF52833">
    <property type="entry name" value="Thioredoxin-like"/>
    <property type="match status" value="1"/>
</dbReference>
<dbReference type="GO" id="GO:0005975">
    <property type="term" value="P:carbohydrate metabolic process"/>
    <property type="evidence" value="ECO:0007669"/>
    <property type="project" value="InterPro"/>
</dbReference>
<dbReference type="Pfam" id="PF03190">
    <property type="entry name" value="Thioredox_DsbH"/>
    <property type="match status" value="1"/>
</dbReference>
<accession>A0A1H4ITA7</accession>
<organism evidence="2 3">
    <name type="scientific">Paramicrobacterium humi</name>
    <dbReference type="NCBI Taxonomy" id="640635"/>
    <lineage>
        <taxon>Bacteria</taxon>
        <taxon>Bacillati</taxon>
        <taxon>Actinomycetota</taxon>
        <taxon>Actinomycetes</taxon>
        <taxon>Micrococcales</taxon>
        <taxon>Microbacteriaceae</taxon>
        <taxon>Paramicrobacterium</taxon>
    </lineage>
</organism>